<name>A0A0W8FN23_9ZZZZ</name>
<dbReference type="SUPFAM" id="SSF75569">
    <property type="entry name" value="Archaeal IMP cyclohydrolase PurO"/>
    <property type="match status" value="1"/>
</dbReference>
<accession>A0A0W8FN23</accession>
<sequence>MKINIYEYLAGNDYPGRGICAGIIPGGKAIIAYFIMGRSVNSRNRVFDPIEGGIRTKAADSSKMTDPHLIIYNPVLTFDKTTIVTNGDQTNTIYDFISRNEFPGFNFEAALNTRTFEDDGPNWTPRISGMVDMRTGGYKLSILKSCDGDEKSVQRFTFDYSQPLNGEGRFISTYKCNGTPIPSFEGEPLRVAIDEDDPDKFAAKLWRALNEDNKVSLFVRVIDLKTKTYKDTIINKYKAVEE</sequence>
<evidence type="ECO:0000259" key="1">
    <source>
        <dbReference type="Pfam" id="PF07826"/>
    </source>
</evidence>
<dbReference type="Pfam" id="PF07826">
    <property type="entry name" value="IMP_cyclohyd"/>
    <property type="match status" value="1"/>
</dbReference>
<comment type="caution">
    <text evidence="2">The sequence shown here is derived from an EMBL/GenBank/DDBJ whole genome shotgun (WGS) entry which is preliminary data.</text>
</comment>
<evidence type="ECO:0000313" key="2">
    <source>
        <dbReference type="EMBL" id="KUG22098.1"/>
    </source>
</evidence>
<reference evidence="2" key="1">
    <citation type="journal article" date="2015" name="Proc. Natl. Acad. Sci. U.S.A.">
        <title>Networks of energetic and metabolic interactions define dynamics in microbial communities.</title>
        <authorList>
            <person name="Embree M."/>
            <person name="Liu J.K."/>
            <person name="Al-Bassam M.M."/>
            <person name="Zengler K."/>
        </authorList>
    </citation>
    <scope>NUCLEOTIDE SEQUENCE</scope>
</reference>
<dbReference type="AlphaFoldDB" id="A0A0W8FN23"/>
<dbReference type="InterPro" id="IPR036795">
    <property type="entry name" value="IMP_cyclohydrolase-like_sf"/>
</dbReference>
<dbReference type="GO" id="GO:0006188">
    <property type="term" value="P:IMP biosynthetic process"/>
    <property type="evidence" value="ECO:0007669"/>
    <property type="project" value="InterPro"/>
</dbReference>
<organism evidence="2">
    <name type="scientific">hydrocarbon metagenome</name>
    <dbReference type="NCBI Taxonomy" id="938273"/>
    <lineage>
        <taxon>unclassified sequences</taxon>
        <taxon>metagenomes</taxon>
        <taxon>ecological metagenomes</taxon>
    </lineage>
</organism>
<dbReference type="EMBL" id="LNQE01000986">
    <property type="protein sequence ID" value="KUG22098.1"/>
    <property type="molecule type" value="Genomic_DNA"/>
</dbReference>
<protein>
    <recommendedName>
        <fullName evidence="1">Inosine monophosphate cyclohydrolase-like domain-containing protein</fullName>
    </recommendedName>
</protein>
<proteinExistence type="predicted"/>
<feature type="domain" description="Inosine monophosphate cyclohydrolase-like" evidence="1">
    <location>
        <begin position="14"/>
        <end position="223"/>
    </location>
</feature>
<dbReference type="GO" id="GO:0003937">
    <property type="term" value="F:IMP cyclohydrolase activity"/>
    <property type="evidence" value="ECO:0007669"/>
    <property type="project" value="InterPro"/>
</dbReference>
<dbReference type="InterPro" id="IPR020600">
    <property type="entry name" value="IMP_cyclohydrolase-like"/>
</dbReference>
<gene>
    <name evidence="2" type="ORF">ASZ90_008116</name>
</gene>
<dbReference type="Gene3D" id="3.60.20.20">
    <property type="entry name" value="Inosine monophosphate cyclohydrolase-like"/>
    <property type="match status" value="1"/>
</dbReference>